<dbReference type="EMBL" id="CAXAMN010000015">
    <property type="protein sequence ID" value="CAK8985905.1"/>
    <property type="molecule type" value="Genomic_DNA"/>
</dbReference>
<evidence type="ECO:0000313" key="3">
    <source>
        <dbReference type="Proteomes" id="UP001642484"/>
    </source>
</evidence>
<reference evidence="2 3" key="1">
    <citation type="submission" date="2024-02" db="EMBL/GenBank/DDBJ databases">
        <authorList>
            <person name="Chen Y."/>
            <person name="Shah S."/>
            <person name="Dougan E. K."/>
            <person name="Thang M."/>
            <person name="Chan C."/>
        </authorList>
    </citation>
    <scope>NUCLEOTIDE SEQUENCE [LARGE SCALE GENOMIC DNA]</scope>
</reference>
<name>A0ABP0H781_9DINO</name>
<dbReference type="Proteomes" id="UP001642484">
    <property type="component" value="Unassembled WGS sequence"/>
</dbReference>
<organism evidence="2 3">
    <name type="scientific">Durusdinium trenchii</name>
    <dbReference type="NCBI Taxonomy" id="1381693"/>
    <lineage>
        <taxon>Eukaryota</taxon>
        <taxon>Sar</taxon>
        <taxon>Alveolata</taxon>
        <taxon>Dinophyceae</taxon>
        <taxon>Suessiales</taxon>
        <taxon>Symbiodiniaceae</taxon>
        <taxon>Durusdinium</taxon>
    </lineage>
</organism>
<evidence type="ECO:0000313" key="2">
    <source>
        <dbReference type="EMBL" id="CAK8985905.1"/>
    </source>
</evidence>
<evidence type="ECO:0000256" key="1">
    <source>
        <dbReference type="SAM" id="MobiDB-lite"/>
    </source>
</evidence>
<keyword evidence="3" id="KW-1185">Reference proteome</keyword>
<gene>
    <name evidence="2" type="ORF">CCMP2556_LOCUS317</name>
</gene>
<proteinExistence type="predicted"/>
<protein>
    <submittedName>
        <fullName evidence="2">Uncharacterized protein</fullName>
    </submittedName>
</protein>
<sequence>MELRDAIIDFLELKKGKDDPRWEEIKVQPMVLECTRKALPNFVSLEEWLHRRQRLNRGISAWPPPQPVWLLEPHERWKKDPPLEPVPLPHTGRFQRRDSTQRRGSSVFGINFTVTDHGHIFGALAGLHVVVSCHGPAAQ</sequence>
<comment type="caution">
    <text evidence="2">The sequence shown here is derived from an EMBL/GenBank/DDBJ whole genome shotgun (WGS) entry which is preliminary data.</text>
</comment>
<accession>A0ABP0H781</accession>
<feature type="region of interest" description="Disordered" evidence="1">
    <location>
        <begin position="81"/>
        <end position="102"/>
    </location>
</feature>